<feature type="region of interest" description="Disordered" evidence="1">
    <location>
        <begin position="1"/>
        <end position="24"/>
    </location>
</feature>
<dbReference type="EMBL" id="GL945435">
    <property type="protein sequence ID" value="EGO24053.1"/>
    <property type="molecule type" value="Genomic_DNA"/>
</dbReference>
<protein>
    <submittedName>
        <fullName evidence="2">Uncharacterized protein</fullName>
    </submittedName>
</protein>
<accession>F8NZT2</accession>
<name>F8NZT2_SERL9</name>
<organism>
    <name type="scientific">Serpula lacrymans var. lacrymans (strain S7.9)</name>
    <name type="common">Dry rot fungus</name>
    <dbReference type="NCBI Taxonomy" id="578457"/>
    <lineage>
        <taxon>Eukaryota</taxon>
        <taxon>Fungi</taxon>
        <taxon>Dikarya</taxon>
        <taxon>Basidiomycota</taxon>
        <taxon>Agaricomycotina</taxon>
        <taxon>Agaricomycetes</taxon>
        <taxon>Agaricomycetidae</taxon>
        <taxon>Boletales</taxon>
        <taxon>Coniophorineae</taxon>
        <taxon>Serpulaceae</taxon>
        <taxon>Serpula</taxon>
    </lineage>
</organism>
<dbReference type="KEGG" id="sla:SERLADRAFT_392888"/>
<feature type="compositionally biased region" description="Polar residues" evidence="1">
    <location>
        <begin position="1"/>
        <end position="10"/>
    </location>
</feature>
<sequence length="62" mass="6950">MQSESTTVFQNYGHGTRRQPPPPLSYTARLSDITNMAQYVRDTYLANAKANKSCDDAQNGHM</sequence>
<evidence type="ECO:0000313" key="2">
    <source>
        <dbReference type="EMBL" id="EGO24053.1"/>
    </source>
</evidence>
<dbReference type="AlphaFoldDB" id="F8NZT2"/>
<reference evidence="2" key="1">
    <citation type="submission" date="2011-04" db="EMBL/GenBank/DDBJ databases">
        <title>Evolution of plant cell wall degrading machinery underlies the functional diversity of forest fungi.</title>
        <authorList>
            <consortium name="US DOE Joint Genome Institute (JGI-PGF)"/>
            <person name="Eastwood D.C."/>
            <person name="Floudas D."/>
            <person name="Binder M."/>
            <person name="Majcherczyk A."/>
            <person name="Schneider P."/>
            <person name="Aerts A."/>
            <person name="Asiegbu F.O."/>
            <person name="Baker S.E."/>
            <person name="Barry K."/>
            <person name="Bendiksby M."/>
            <person name="Blumentritt M."/>
            <person name="Coutinho P.M."/>
            <person name="Cullen D."/>
            <person name="Cullen D."/>
            <person name="Gathman A."/>
            <person name="Goodell B."/>
            <person name="Henrissat B."/>
            <person name="Ihrmark K."/>
            <person name="Kauserud H."/>
            <person name="Kohler A."/>
            <person name="LaButti K."/>
            <person name="Lapidus A."/>
            <person name="Lavin J.L."/>
            <person name="Lee Y.-H."/>
            <person name="Lindquist E."/>
            <person name="Lilly W."/>
            <person name="Lucas S."/>
            <person name="Morin E."/>
            <person name="Murat C."/>
            <person name="Oguiza J.A."/>
            <person name="Park J."/>
            <person name="Pisabarro A.G."/>
            <person name="Riley R."/>
            <person name="Rosling A."/>
            <person name="Salamov A."/>
            <person name="Schmidt O."/>
            <person name="Schmutz J."/>
            <person name="Skrede I."/>
            <person name="Stenlid J."/>
            <person name="Wiebenga A."/>
            <person name="Xie X."/>
            <person name="Kues U."/>
            <person name="Hibbett D.S."/>
            <person name="Hoffmeister D."/>
            <person name="Hogberg N."/>
            <person name="Martin F."/>
            <person name="Grigoriev I.V."/>
            <person name="Watkinson S.C."/>
        </authorList>
    </citation>
    <scope>NUCLEOTIDE SEQUENCE</scope>
    <source>
        <strain evidence="2">S7.9</strain>
    </source>
</reference>
<dbReference type="RefSeq" id="XP_007319815.1">
    <property type="nucleotide sequence ID" value="XM_007319753.1"/>
</dbReference>
<feature type="non-terminal residue" evidence="2">
    <location>
        <position position="62"/>
    </location>
</feature>
<dbReference type="Proteomes" id="UP000008064">
    <property type="component" value="Unassembled WGS sequence"/>
</dbReference>
<dbReference type="HOGENOM" id="CLU_2910554_0_0_1"/>
<gene>
    <name evidence="2" type="ORF">SERLADRAFT_392888</name>
</gene>
<dbReference type="GeneID" id="18811579"/>
<proteinExistence type="predicted"/>
<evidence type="ECO:0000256" key="1">
    <source>
        <dbReference type="SAM" id="MobiDB-lite"/>
    </source>
</evidence>